<reference evidence="3" key="1">
    <citation type="journal article" date="2025" name="Foods">
        <title>Unveiling the Microbial Signatures of Arabica Coffee Cherries: Insights into Ripeness Specific Diversity, Functional Traits, and Implications for Quality and Safety.</title>
        <authorList>
            <consortium name="RefSeq"/>
            <person name="Tenea G.N."/>
            <person name="Cifuentes V."/>
            <person name="Reyes P."/>
            <person name="Cevallos-Vallejos M."/>
        </authorList>
    </citation>
    <scope>NUCLEOTIDE SEQUENCE [LARGE SCALE GENOMIC DNA]</scope>
</reference>
<evidence type="ECO:0000256" key="1">
    <source>
        <dbReference type="SAM" id="MobiDB-lite"/>
    </source>
</evidence>
<dbReference type="SUPFAM" id="SSF47576">
    <property type="entry name" value="Calponin-homology domain, CH-domain"/>
    <property type="match status" value="1"/>
</dbReference>
<dbReference type="InterPro" id="IPR036872">
    <property type="entry name" value="CH_dom_sf"/>
</dbReference>
<feature type="compositionally biased region" description="Basic and acidic residues" evidence="1">
    <location>
        <begin position="747"/>
        <end position="759"/>
    </location>
</feature>
<feature type="region of interest" description="Disordered" evidence="1">
    <location>
        <begin position="747"/>
        <end position="792"/>
    </location>
</feature>
<dbReference type="AlphaFoldDB" id="A0A6P6T5D7"/>
<evidence type="ECO:0000313" key="4">
    <source>
        <dbReference type="RefSeq" id="XP_027073553.2"/>
    </source>
</evidence>
<reference evidence="4" key="2">
    <citation type="submission" date="2025-08" db="UniProtKB">
        <authorList>
            <consortium name="RefSeq"/>
        </authorList>
    </citation>
    <scope>IDENTIFICATION</scope>
    <source>
        <tissue evidence="4">Leaves</tissue>
    </source>
</reference>
<sequence length="792" mass="87127">MGGRGRRSSSYSSSVATVVSTVDSSPSSAESCFRELDDVFLQTQTRIWLGEVLKIRLDEGMNISDMLADGELLFEVSKMVWNMLLEKSVELRQIKAYQSPLGSRKSSGRYKPYSNVDSFLKVCKILGLNGIDLFSPSDVVEKRDIRKVCICIRALSKKARSKQLNVPDFDLVTYTVVMPTDMVGCIRRSLESSQCSISSSSSCHSYKGTRSKRQQKTLIPSYSGHYDSCSEESDEAESAYCGRESYSLFTEKFDHPATLNSCKEDSPGAFSAVRPYTARQAASRSDMRNGLGIHCSSYNYRNGYQADNLHANNDLRLTYNNNASDLADIDYALGKDASNILDSLGENVAEGDFIADYLAFSDSVVLRNDGNSPIFFDGEDNICNFFMSMDSHGLGSKQKVSQNGFSHRYSDDMEDVEVASMASMTSVLGRVLNLEFDDQYNYGDSSIVELNSIEFLGNETDDQGKGFHTEGQTQDSPPYDIMSDRSGTDIKESQSKMVLENEGFCTASLSTCAENGQPSARESEKFEVCGHSQIYLGSMHPASCAGLASAEDDEEDISSGDLKKAVMGMCELDPYLEQGKDQSPLETLHHNNFWEAKVSCCRCPMKGNEIHVCSMQYEDVIVRDITCQESQHLQKDSLCNHDFASPANECKSMASSSSKNSQDVNGAGHQASTGDNKTNQHLSGDGNEDGRNQSNLDICAANALDEEEDAGGGLKEDRFLRGSLLKTFVKGTTLAGVLFLILHISRRGKEQANKPEKPPKTRQFGGAKHASLKAKFSRSNGTYPAEKLKFGN</sequence>
<dbReference type="PANTHER" id="PTHR46756:SF18">
    <property type="entry name" value="GAS2-LIKE PROTEIN PICKLED EGGS"/>
    <property type="match status" value="1"/>
</dbReference>
<feature type="compositionally biased region" description="Polar residues" evidence="1">
    <location>
        <begin position="670"/>
        <end position="682"/>
    </location>
</feature>
<dbReference type="Gene3D" id="1.10.418.10">
    <property type="entry name" value="Calponin-like domain"/>
    <property type="match status" value="1"/>
</dbReference>
<accession>A0A6P6T5D7</accession>
<dbReference type="GO" id="GO:0051764">
    <property type="term" value="P:actin crosslink formation"/>
    <property type="evidence" value="ECO:0007669"/>
    <property type="project" value="TreeGrafter"/>
</dbReference>
<dbReference type="GO" id="GO:0008093">
    <property type="term" value="F:cytoskeletal anchor activity"/>
    <property type="evidence" value="ECO:0007669"/>
    <property type="project" value="TreeGrafter"/>
</dbReference>
<dbReference type="InterPro" id="IPR001715">
    <property type="entry name" value="CH_dom"/>
</dbReference>
<feature type="region of interest" description="Disordered" evidence="1">
    <location>
        <begin position="650"/>
        <end position="694"/>
    </location>
</feature>
<dbReference type="Proteomes" id="UP001652660">
    <property type="component" value="Chromosome 7c"/>
</dbReference>
<organism evidence="3 4">
    <name type="scientific">Coffea arabica</name>
    <name type="common">Arabian coffee</name>
    <dbReference type="NCBI Taxonomy" id="13443"/>
    <lineage>
        <taxon>Eukaryota</taxon>
        <taxon>Viridiplantae</taxon>
        <taxon>Streptophyta</taxon>
        <taxon>Embryophyta</taxon>
        <taxon>Tracheophyta</taxon>
        <taxon>Spermatophyta</taxon>
        <taxon>Magnoliopsida</taxon>
        <taxon>eudicotyledons</taxon>
        <taxon>Gunneridae</taxon>
        <taxon>Pentapetalae</taxon>
        <taxon>asterids</taxon>
        <taxon>lamiids</taxon>
        <taxon>Gentianales</taxon>
        <taxon>Rubiaceae</taxon>
        <taxon>Ixoroideae</taxon>
        <taxon>Gardenieae complex</taxon>
        <taxon>Bertiereae - Coffeeae clade</taxon>
        <taxon>Coffeeae</taxon>
        <taxon>Coffea</taxon>
    </lineage>
</organism>
<dbReference type="GO" id="GO:0051015">
    <property type="term" value="F:actin filament binding"/>
    <property type="evidence" value="ECO:0007669"/>
    <property type="project" value="TreeGrafter"/>
</dbReference>
<evidence type="ECO:0000259" key="2">
    <source>
        <dbReference type="PROSITE" id="PS50021"/>
    </source>
</evidence>
<dbReference type="GeneID" id="113698079"/>
<gene>
    <name evidence="4" type="primary">LOC113698079</name>
</gene>
<dbReference type="PROSITE" id="PS50021">
    <property type="entry name" value="CH"/>
    <property type="match status" value="1"/>
</dbReference>
<protein>
    <submittedName>
        <fullName evidence="4">Uncharacterized protein isoform X1</fullName>
    </submittedName>
</protein>
<keyword evidence="3" id="KW-1185">Reference proteome</keyword>
<dbReference type="CDD" id="cd00014">
    <property type="entry name" value="CH_SF"/>
    <property type="match status" value="1"/>
</dbReference>
<dbReference type="PANTHER" id="PTHR46756">
    <property type="entry name" value="TRANSGELIN"/>
    <property type="match status" value="1"/>
</dbReference>
<feature type="domain" description="Calponin-homology (CH)" evidence="2">
    <location>
        <begin position="39"/>
        <end position="160"/>
    </location>
</feature>
<dbReference type="RefSeq" id="XP_027073553.2">
    <property type="nucleotide sequence ID" value="XM_027217752.2"/>
</dbReference>
<proteinExistence type="predicted"/>
<feature type="compositionally biased region" description="Low complexity" evidence="1">
    <location>
        <begin position="652"/>
        <end position="661"/>
    </location>
</feature>
<dbReference type="GO" id="GO:0005884">
    <property type="term" value="C:actin filament"/>
    <property type="evidence" value="ECO:0007669"/>
    <property type="project" value="TreeGrafter"/>
</dbReference>
<name>A0A6P6T5D7_COFAR</name>
<dbReference type="OrthoDB" id="21595at2759"/>
<evidence type="ECO:0000313" key="3">
    <source>
        <dbReference type="Proteomes" id="UP001652660"/>
    </source>
</evidence>